<accession>A0A2S7SV31</accession>
<evidence type="ECO:0000313" key="3">
    <source>
        <dbReference type="Proteomes" id="UP000239872"/>
    </source>
</evidence>
<proteinExistence type="predicted"/>
<evidence type="ECO:0008006" key="4">
    <source>
        <dbReference type="Google" id="ProtNLM"/>
    </source>
</evidence>
<dbReference type="NCBIfam" id="TIGR04131">
    <property type="entry name" value="Bac_Flav_CTERM"/>
    <property type="match status" value="1"/>
</dbReference>
<evidence type="ECO:0000313" key="2">
    <source>
        <dbReference type="EMBL" id="PQJ10770.1"/>
    </source>
</evidence>
<organism evidence="2 3">
    <name type="scientific">Flavipsychrobacter stenotrophus</name>
    <dbReference type="NCBI Taxonomy" id="2077091"/>
    <lineage>
        <taxon>Bacteria</taxon>
        <taxon>Pseudomonadati</taxon>
        <taxon>Bacteroidota</taxon>
        <taxon>Chitinophagia</taxon>
        <taxon>Chitinophagales</taxon>
        <taxon>Chitinophagaceae</taxon>
        <taxon>Flavipsychrobacter</taxon>
    </lineage>
</organism>
<dbReference type="RefSeq" id="WP_105039497.1">
    <property type="nucleotide sequence ID" value="NZ_PPSL01000003.1"/>
</dbReference>
<reference evidence="2 3" key="1">
    <citation type="submission" date="2018-01" db="EMBL/GenBank/DDBJ databases">
        <title>A novel member of the phylum Bacteroidetes isolated from glacier ice.</title>
        <authorList>
            <person name="Liu Q."/>
            <person name="Xin Y.-H."/>
        </authorList>
    </citation>
    <scope>NUCLEOTIDE SEQUENCE [LARGE SCALE GENOMIC DNA]</scope>
    <source>
        <strain evidence="2 3">RB1R16</strain>
    </source>
</reference>
<dbReference type="EMBL" id="PPSL01000003">
    <property type="protein sequence ID" value="PQJ10770.1"/>
    <property type="molecule type" value="Genomic_DNA"/>
</dbReference>
<keyword evidence="1" id="KW-0732">Signal</keyword>
<dbReference type="OrthoDB" id="626307at2"/>
<evidence type="ECO:0000256" key="1">
    <source>
        <dbReference type="SAM" id="SignalP"/>
    </source>
</evidence>
<feature type="chain" id="PRO_5015615061" description="Gliding motility-associated C-terminal domain-containing protein" evidence="1">
    <location>
        <begin position="22"/>
        <end position="320"/>
    </location>
</feature>
<gene>
    <name evidence="2" type="ORF">CJD36_012425</name>
</gene>
<feature type="signal peptide" evidence="1">
    <location>
        <begin position="1"/>
        <end position="21"/>
    </location>
</feature>
<dbReference type="Pfam" id="PF13585">
    <property type="entry name" value="CHU_C"/>
    <property type="match status" value="1"/>
</dbReference>
<dbReference type="Proteomes" id="UP000239872">
    <property type="component" value="Unassembled WGS sequence"/>
</dbReference>
<protein>
    <recommendedName>
        <fullName evidence="4">Gliding motility-associated C-terminal domain-containing protein</fullName>
    </recommendedName>
</protein>
<dbReference type="InterPro" id="IPR026341">
    <property type="entry name" value="T9SS_type_B"/>
</dbReference>
<dbReference type="AlphaFoldDB" id="A0A2S7SV31"/>
<keyword evidence="3" id="KW-1185">Reference proteome</keyword>
<sequence length="320" mass="35232">MKYSFVIFPLLLLLVSFKSNAQISTPGFIHYVYCPYSYSQADACAGWRQVTQGTSDYFNACATGTTVGVPNNLFGTQSSWNNAYMGLFTYVDMYEYREYIGTTIDALTKGKTYTMSIKVSLADYSKYATNGLGIFFSTYAVNEPLLSGPLAVTPQIDYSSYGVITDKTNWVTLTGTFVADSAYTNLVIGCFKNDANLTKSVVGGNTGDSYYYIGMIGVQDSAVEIKDTIAYPFPNAFTPNGDGHNDLFCLAGDPLTVYDDFSLSVFNRWGERVFWTNYSSAGWNGMYKNVPAAQGVYVYTAQITEHGKTTSLKGNVTLIR</sequence>
<comment type="caution">
    <text evidence="2">The sequence shown here is derived from an EMBL/GenBank/DDBJ whole genome shotgun (WGS) entry which is preliminary data.</text>
</comment>
<name>A0A2S7SV31_9BACT</name>